<dbReference type="PRINTS" id="PR00724">
    <property type="entry name" value="CRBOXYPTASEC"/>
</dbReference>
<evidence type="ECO:0000256" key="7">
    <source>
        <dbReference type="ARBA" id="ARBA00022703"/>
    </source>
</evidence>
<evidence type="ECO:0000256" key="9">
    <source>
        <dbReference type="ARBA" id="ARBA00022801"/>
    </source>
</evidence>
<comment type="subcellular location">
    <subcellularLocation>
        <location evidence="2">Golgi apparatus</location>
        <location evidence="2">trans-Golgi network membrane</location>
        <topology evidence="2">Single-pass type I membrane protein</topology>
    </subcellularLocation>
</comment>
<reference evidence="18 19" key="1">
    <citation type="journal article" date="2019" name="New Phytol.">
        <title>Comparative genomics reveals unique wood-decay strategies and fruiting body development in the Schizophyllaceae.</title>
        <authorList>
            <person name="Almasi E."/>
            <person name="Sahu N."/>
            <person name="Krizsan K."/>
            <person name="Balint B."/>
            <person name="Kovacs G.M."/>
            <person name="Kiss B."/>
            <person name="Cseklye J."/>
            <person name="Drula E."/>
            <person name="Henrissat B."/>
            <person name="Nagy I."/>
            <person name="Chovatia M."/>
            <person name="Adam C."/>
            <person name="LaButti K."/>
            <person name="Lipzen A."/>
            <person name="Riley R."/>
            <person name="Grigoriev I.V."/>
            <person name="Nagy L.G."/>
        </authorList>
    </citation>
    <scope>NUCLEOTIDE SEQUENCE [LARGE SCALE GENOMIC DNA]</scope>
    <source>
        <strain evidence="18 19">NL-1724</strain>
    </source>
</reference>
<dbReference type="AlphaFoldDB" id="A0A550CSP0"/>
<gene>
    <name evidence="18" type="ORF">BD626DRAFT_545132</name>
</gene>
<dbReference type="Gene3D" id="3.40.50.1820">
    <property type="entry name" value="alpha/beta hydrolase"/>
    <property type="match status" value="1"/>
</dbReference>
<proteinExistence type="inferred from homology"/>
<feature type="compositionally biased region" description="Basic and acidic residues" evidence="16">
    <location>
        <begin position="556"/>
        <end position="566"/>
    </location>
</feature>
<evidence type="ECO:0000256" key="12">
    <source>
        <dbReference type="ARBA" id="ARBA00023136"/>
    </source>
</evidence>
<protein>
    <recommendedName>
        <fullName evidence="15">Carboxypeptidase</fullName>
        <ecNumber evidence="15">3.4.16.-</ecNumber>
    </recommendedName>
</protein>
<feature type="signal peptide" evidence="15">
    <location>
        <begin position="1"/>
        <end position="25"/>
    </location>
</feature>
<evidence type="ECO:0000256" key="1">
    <source>
        <dbReference type="ARBA" id="ARBA00001003"/>
    </source>
</evidence>
<dbReference type="EC" id="3.4.16.-" evidence="15"/>
<keyword evidence="19" id="KW-1185">Reference proteome</keyword>
<dbReference type="GO" id="GO:0006915">
    <property type="term" value="P:apoptotic process"/>
    <property type="evidence" value="ECO:0007669"/>
    <property type="project" value="UniProtKB-KW"/>
</dbReference>
<evidence type="ECO:0000256" key="11">
    <source>
        <dbReference type="ARBA" id="ARBA00023034"/>
    </source>
</evidence>
<dbReference type="GO" id="GO:0005802">
    <property type="term" value="C:trans-Golgi network"/>
    <property type="evidence" value="ECO:0007669"/>
    <property type="project" value="TreeGrafter"/>
</dbReference>
<dbReference type="SUPFAM" id="SSF53474">
    <property type="entry name" value="alpha/beta-Hydrolases"/>
    <property type="match status" value="1"/>
</dbReference>
<keyword evidence="11" id="KW-0333">Golgi apparatus</keyword>
<dbReference type="PANTHER" id="PTHR11802">
    <property type="entry name" value="SERINE PROTEASE FAMILY S10 SERINE CARBOXYPEPTIDASE"/>
    <property type="match status" value="1"/>
</dbReference>
<dbReference type="STRING" id="97359.A0A550CSP0"/>
<evidence type="ECO:0000256" key="4">
    <source>
        <dbReference type="ARBA" id="ARBA00022645"/>
    </source>
</evidence>
<keyword evidence="6 17" id="KW-0812">Transmembrane</keyword>
<comment type="catalytic activity">
    <reaction evidence="1">
        <text>Preferential release of a C-terminal arginine or lysine residue.</text>
        <dbReference type="EC" id="3.4.16.6"/>
    </reaction>
</comment>
<comment type="function">
    <text evidence="14">Protease with a carboxypeptidase B-like function involved in the C-terminal processing of the lysine and arginine residues from protein precursors. Promotes cell fusion and is involved in the programmed cell death.</text>
</comment>
<organism evidence="18 19">
    <name type="scientific">Schizophyllum amplum</name>
    <dbReference type="NCBI Taxonomy" id="97359"/>
    <lineage>
        <taxon>Eukaryota</taxon>
        <taxon>Fungi</taxon>
        <taxon>Dikarya</taxon>
        <taxon>Basidiomycota</taxon>
        <taxon>Agaricomycotina</taxon>
        <taxon>Agaricomycetes</taxon>
        <taxon>Agaricomycetidae</taxon>
        <taxon>Agaricales</taxon>
        <taxon>Schizophyllaceae</taxon>
        <taxon>Schizophyllum</taxon>
    </lineage>
</organism>
<dbReference type="PANTHER" id="PTHR11802:SF190">
    <property type="entry name" value="PHEROMONE-PROCESSING CARBOXYPEPTIDASE KEX1"/>
    <property type="match status" value="1"/>
</dbReference>
<evidence type="ECO:0000256" key="17">
    <source>
        <dbReference type="SAM" id="Phobius"/>
    </source>
</evidence>
<dbReference type="InterPro" id="IPR033124">
    <property type="entry name" value="Ser_caboxypep_his_AS"/>
</dbReference>
<evidence type="ECO:0000256" key="2">
    <source>
        <dbReference type="ARBA" id="ARBA00004393"/>
    </source>
</evidence>
<dbReference type="FunFam" id="3.40.50.1820:FF:000121">
    <property type="entry name" value="Carboxypeptidase D"/>
    <property type="match status" value="1"/>
</dbReference>
<dbReference type="Proteomes" id="UP000320762">
    <property type="component" value="Unassembled WGS sequence"/>
</dbReference>
<feature type="region of interest" description="Disordered" evidence="16">
    <location>
        <begin position="556"/>
        <end position="629"/>
    </location>
</feature>
<evidence type="ECO:0000313" key="18">
    <source>
        <dbReference type="EMBL" id="TRM67816.1"/>
    </source>
</evidence>
<feature type="transmembrane region" description="Helical" evidence="17">
    <location>
        <begin position="513"/>
        <end position="537"/>
    </location>
</feature>
<evidence type="ECO:0000256" key="13">
    <source>
        <dbReference type="ARBA" id="ARBA00023180"/>
    </source>
</evidence>
<keyword evidence="9 15" id="KW-0378">Hydrolase</keyword>
<evidence type="ECO:0000256" key="3">
    <source>
        <dbReference type="ARBA" id="ARBA00009431"/>
    </source>
</evidence>
<feature type="chain" id="PRO_5022251121" description="Carboxypeptidase" evidence="15">
    <location>
        <begin position="26"/>
        <end position="629"/>
    </location>
</feature>
<dbReference type="InterPro" id="IPR029058">
    <property type="entry name" value="AB_hydrolase_fold"/>
</dbReference>
<keyword evidence="12 17" id="KW-0472">Membrane</keyword>
<keyword evidence="5 15" id="KW-0645">Protease</keyword>
<dbReference type="OrthoDB" id="443318at2759"/>
<keyword evidence="8 15" id="KW-0732">Signal</keyword>
<keyword evidence="4 15" id="KW-0121">Carboxypeptidase</keyword>
<name>A0A550CSP0_9AGAR</name>
<comment type="similarity">
    <text evidence="3 15">Belongs to the peptidase S10 family.</text>
</comment>
<keyword evidence="10 17" id="KW-1133">Transmembrane helix</keyword>
<accession>A0A550CSP0</accession>
<comment type="caution">
    <text evidence="18">The sequence shown here is derived from an EMBL/GenBank/DDBJ whole genome shotgun (WGS) entry which is preliminary data.</text>
</comment>
<keyword evidence="13" id="KW-0325">Glycoprotein</keyword>
<dbReference type="Pfam" id="PF00450">
    <property type="entry name" value="Peptidase_S10"/>
    <property type="match status" value="1"/>
</dbReference>
<dbReference type="InterPro" id="IPR018202">
    <property type="entry name" value="Ser_caboxypep_ser_AS"/>
</dbReference>
<evidence type="ECO:0000256" key="5">
    <source>
        <dbReference type="ARBA" id="ARBA00022670"/>
    </source>
</evidence>
<evidence type="ECO:0000313" key="19">
    <source>
        <dbReference type="Proteomes" id="UP000320762"/>
    </source>
</evidence>
<evidence type="ECO:0000256" key="6">
    <source>
        <dbReference type="ARBA" id="ARBA00022692"/>
    </source>
</evidence>
<dbReference type="GO" id="GO:0004185">
    <property type="term" value="F:serine-type carboxypeptidase activity"/>
    <property type="evidence" value="ECO:0007669"/>
    <property type="project" value="UniProtKB-UniRule"/>
</dbReference>
<keyword evidence="7" id="KW-0053">Apoptosis</keyword>
<evidence type="ECO:0000256" key="8">
    <source>
        <dbReference type="ARBA" id="ARBA00022729"/>
    </source>
</evidence>
<dbReference type="PROSITE" id="PS00131">
    <property type="entry name" value="CARBOXYPEPT_SER_SER"/>
    <property type="match status" value="1"/>
</dbReference>
<evidence type="ECO:0000256" key="15">
    <source>
        <dbReference type="RuleBase" id="RU361156"/>
    </source>
</evidence>
<evidence type="ECO:0000256" key="16">
    <source>
        <dbReference type="SAM" id="MobiDB-lite"/>
    </source>
</evidence>
<evidence type="ECO:0000256" key="10">
    <source>
        <dbReference type="ARBA" id="ARBA00022989"/>
    </source>
</evidence>
<dbReference type="InterPro" id="IPR001563">
    <property type="entry name" value="Peptidase_S10"/>
</dbReference>
<dbReference type="GO" id="GO:0006508">
    <property type="term" value="P:proteolysis"/>
    <property type="evidence" value="ECO:0007669"/>
    <property type="project" value="UniProtKB-KW"/>
</dbReference>
<dbReference type="PROSITE" id="PS00560">
    <property type="entry name" value="CARBOXYPEPT_SER_HIS"/>
    <property type="match status" value="1"/>
</dbReference>
<evidence type="ECO:0000256" key="14">
    <source>
        <dbReference type="ARBA" id="ARBA00037042"/>
    </source>
</evidence>
<dbReference type="EMBL" id="VDMD01000002">
    <property type="protein sequence ID" value="TRM67816.1"/>
    <property type="molecule type" value="Genomic_DNA"/>
</dbReference>
<sequence>MDLPRVPGLLFCAAVWVQCLMFVLAAPTDIPSAASFYVPSLPGLQPHPDRPLQIFAGHISSDPDEAKAAPTDITAHLYFVMIKNRRVADKERIMFWFNGGPGCSSFDGLMMENGPWRVDGNGGLKVSDGGWEEYTTMVYVDQPAGTGYSYTATNHYVQTLEEASQQLLVFLHNFYTVFPEYKSMDTYLGGESYAGQYLPYFADAILDSDLYIPLSGVAIGNGWIDSRRQYPSYLDYLVRVGILSETTDEYKDAKERTEQCTKGMENYVNEPINAKECDGLIMDVARVRQKETDGKQTCMNIYDVRLDDESPACGMNWPPDIHPITEYLDRQDVVTAFHAEAHSGSWVECRGQVHVQLHEERSNSSITVLPKVLERIPVLIFAGDQDYICNYVGLENMIQAMTWNDGTGLGKVQTQSWTVDGSPAGTWVSSRNLTYAKIFNASHMAPFDLPHVSHDMILRFMNVNFSAILDGSARIPSSIGSDEKPNFIEEDDAQTLPVTPGKTPEQDKAMWEAYYNAGSAALVLIVVFGIIGVVVWFRRRRGGSLRLPGVVDFSRGPRDISSRADAEESIPLNASASVGDLRGTPRLSDDDPETRRRNKGKERAVNSPQPIFDVGSDDEDGYRDDERKP</sequence>